<gene>
    <name evidence="1" type="ORF">D5018_01605</name>
</gene>
<sequence>MIKRVLKKVVYSILEATSGIRALDSVYLKFMYYKLTKKKLNLRSPKTLNEKLQYIKLYDRNPVYTMITDKALVKEYIANKGLTNIVIPSVFTLGSHDVVDIKLIDDSDFPLIVKSNHDSSGGLIIKNKHQALSNVKGISEPKISLNDFDSVVEYNNKYINLFLRERFKCNHYLLTKEWQYKNIVKKSLAEKLLQDRNGNIPNDLKFHCFKGKVEFIYVSADRENLNYRKIYYPDWTLAPFTWTKLGNEKVFEGPEVEKPNRLDDMIAIAEKLSEDFEYIRVDLYLCDDEIFFGEFTMQHSSGFDMIIPEKFDEFYGNKLKINL</sequence>
<reference evidence="1 2" key="1">
    <citation type="submission" date="2018-09" db="EMBL/GenBank/DDBJ databases">
        <title>Phylogeny of the Shewanellaceae, and recommendation for two new genera, Pseudoshewanella and Parashewanella.</title>
        <authorList>
            <person name="Wang G."/>
        </authorList>
    </citation>
    <scope>NUCLEOTIDE SEQUENCE [LARGE SCALE GENOMIC DNA]</scope>
    <source>
        <strain evidence="1 2">C51</strain>
    </source>
</reference>
<dbReference type="Pfam" id="PF14305">
    <property type="entry name" value="ATPgrasp_TupA"/>
    <property type="match status" value="1"/>
</dbReference>
<organism evidence="1 2">
    <name type="scientific">Parashewanella curva</name>
    <dbReference type="NCBI Taxonomy" id="2338552"/>
    <lineage>
        <taxon>Bacteria</taxon>
        <taxon>Pseudomonadati</taxon>
        <taxon>Pseudomonadota</taxon>
        <taxon>Gammaproteobacteria</taxon>
        <taxon>Alteromonadales</taxon>
        <taxon>Shewanellaceae</taxon>
        <taxon>Parashewanella</taxon>
    </lineage>
</organism>
<dbReference type="AlphaFoldDB" id="A0A3L8Q3P0"/>
<dbReference type="RefSeq" id="WP_121837233.1">
    <property type="nucleotide sequence ID" value="NZ_ML014754.1"/>
</dbReference>
<protein>
    <submittedName>
        <fullName evidence="1">Glycosyl transferase</fullName>
    </submittedName>
</protein>
<dbReference type="OrthoDB" id="9791827at2"/>
<keyword evidence="1" id="KW-0808">Transferase</keyword>
<dbReference type="EMBL" id="QZEI01000003">
    <property type="protein sequence ID" value="RLV61412.1"/>
    <property type="molecule type" value="Genomic_DNA"/>
</dbReference>
<accession>A0A3L8Q3P0</accession>
<name>A0A3L8Q3P0_9GAMM</name>
<dbReference type="Proteomes" id="UP000281474">
    <property type="component" value="Unassembled WGS sequence"/>
</dbReference>
<evidence type="ECO:0000313" key="1">
    <source>
        <dbReference type="EMBL" id="RLV61412.1"/>
    </source>
</evidence>
<dbReference type="InterPro" id="IPR029465">
    <property type="entry name" value="ATPgrasp_TupA"/>
</dbReference>
<proteinExistence type="predicted"/>
<comment type="caution">
    <text evidence="1">The sequence shown here is derived from an EMBL/GenBank/DDBJ whole genome shotgun (WGS) entry which is preliminary data.</text>
</comment>
<evidence type="ECO:0000313" key="2">
    <source>
        <dbReference type="Proteomes" id="UP000281474"/>
    </source>
</evidence>
<keyword evidence="2" id="KW-1185">Reference proteome</keyword>
<dbReference type="GO" id="GO:0016740">
    <property type="term" value="F:transferase activity"/>
    <property type="evidence" value="ECO:0007669"/>
    <property type="project" value="UniProtKB-KW"/>
</dbReference>